<dbReference type="Gene3D" id="3.30.70.2970">
    <property type="entry name" value="Protein of unknown function (DUF541), domain 2"/>
    <property type="match status" value="1"/>
</dbReference>
<dbReference type="PANTHER" id="PTHR34387:SF1">
    <property type="entry name" value="PERIPLASMIC IMMUNOGENIC PROTEIN"/>
    <property type="match status" value="1"/>
</dbReference>
<evidence type="ECO:0000313" key="2">
    <source>
        <dbReference type="EMBL" id="MBX7456890.1"/>
    </source>
</evidence>
<organism evidence="2 3">
    <name type="scientific">Qipengyuania polymorpha</name>
    <dbReference type="NCBI Taxonomy" id="2867234"/>
    <lineage>
        <taxon>Bacteria</taxon>
        <taxon>Pseudomonadati</taxon>
        <taxon>Pseudomonadota</taxon>
        <taxon>Alphaproteobacteria</taxon>
        <taxon>Sphingomonadales</taxon>
        <taxon>Erythrobacteraceae</taxon>
        <taxon>Qipengyuania</taxon>
    </lineage>
</organism>
<keyword evidence="3" id="KW-1185">Reference proteome</keyword>
<dbReference type="Pfam" id="PF04402">
    <property type="entry name" value="SIMPL"/>
    <property type="match status" value="1"/>
</dbReference>
<proteinExistence type="predicted"/>
<dbReference type="InterPro" id="IPR052022">
    <property type="entry name" value="26kDa_periplasmic_antigen"/>
</dbReference>
<dbReference type="PANTHER" id="PTHR34387">
    <property type="entry name" value="SLR1258 PROTEIN"/>
    <property type="match status" value="1"/>
</dbReference>
<comment type="caution">
    <text evidence="2">The sequence shown here is derived from an EMBL/GenBank/DDBJ whole genome shotgun (WGS) entry which is preliminary data.</text>
</comment>
<evidence type="ECO:0000256" key="1">
    <source>
        <dbReference type="SAM" id="SignalP"/>
    </source>
</evidence>
<dbReference type="Proteomes" id="UP000783253">
    <property type="component" value="Unassembled WGS sequence"/>
</dbReference>
<dbReference type="RefSeq" id="WP_221572311.1">
    <property type="nucleotide sequence ID" value="NZ_JAIGNK010000001.1"/>
</dbReference>
<dbReference type="InterPro" id="IPR007497">
    <property type="entry name" value="SIMPL/DUF541"/>
</dbReference>
<feature type="chain" id="PRO_5046544830" evidence="1">
    <location>
        <begin position="26"/>
        <end position="244"/>
    </location>
</feature>
<name>A0ABS7IU95_9SPHN</name>
<reference evidence="2 3" key="1">
    <citation type="submission" date="2021-08" db="EMBL/GenBank/DDBJ databases">
        <title>Comparative Genomics Analysis of the Genus Qipengyuania Reveals Extensive Genetic Diversity and Metabolic Versatility, Including the Description of Fifteen Novel Species.</title>
        <authorList>
            <person name="Liu Y."/>
        </authorList>
    </citation>
    <scope>NUCLEOTIDE SEQUENCE [LARGE SCALE GENOMIC DNA]</scope>
    <source>
        <strain evidence="2 3">1NDH17</strain>
    </source>
</reference>
<evidence type="ECO:0000313" key="3">
    <source>
        <dbReference type="Proteomes" id="UP000783253"/>
    </source>
</evidence>
<dbReference type="EMBL" id="JAIGNK010000001">
    <property type="protein sequence ID" value="MBX7456890.1"/>
    <property type="molecule type" value="Genomic_DNA"/>
</dbReference>
<gene>
    <name evidence="2" type="ORF">K3152_01390</name>
</gene>
<keyword evidence="1" id="KW-0732">Signal</keyword>
<accession>A0ABS7IU95</accession>
<protein>
    <submittedName>
        <fullName evidence="2">SIMPL domain-containing protein</fullName>
    </submittedName>
</protein>
<feature type="signal peptide" evidence="1">
    <location>
        <begin position="1"/>
        <end position="25"/>
    </location>
</feature>
<dbReference type="Gene3D" id="3.30.110.170">
    <property type="entry name" value="Protein of unknown function (DUF541), domain 1"/>
    <property type="match status" value="1"/>
</dbReference>
<sequence length="244" mass="26336">MMSTKTMLAIPAFVMAAAVPMSAQAAEVQIASQGPVVELNVQEIVHSAPDVAQIGAGVITRAPTAQQAVQQNAQAMERLVEHMRALGIERRDIQTSNFNLNPDYRHNPQTGEQSFTGYTVHNQVNVKLRDLKRAGEVLDALVAAGANNIHGPNFMLEDDAEAKDEARAAAFASGKAMAENYARMAGYSSVRLLEVSESFQSYMRRPPMAMASVRMEAAADASTPIEPGEVGTGVTIMVKYEMVR</sequence>